<evidence type="ECO:0000313" key="6">
    <source>
        <dbReference type="Proteomes" id="UP000749293"/>
    </source>
</evidence>
<comment type="caution">
    <text evidence="5">The sequence shown here is derived from an EMBL/GenBank/DDBJ whole genome shotgun (WGS) entry which is preliminary data.</text>
</comment>
<feature type="compositionally biased region" description="Low complexity" evidence="3">
    <location>
        <begin position="36"/>
        <end position="53"/>
    </location>
</feature>
<dbReference type="GO" id="GO:0003677">
    <property type="term" value="F:DNA binding"/>
    <property type="evidence" value="ECO:0007669"/>
    <property type="project" value="InterPro"/>
</dbReference>
<feature type="compositionally biased region" description="Polar residues" evidence="3">
    <location>
        <begin position="168"/>
        <end position="180"/>
    </location>
</feature>
<dbReference type="InterPro" id="IPR007219">
    <property type="entry name" value="XnlR_reg_dom"/>
</dbReference>
<feature type="domain" description="Zn(2)-C6 fungal-type" evidence="4">
    <location>
        <begin position="55"/>
        <end position="87"/>
    </location>
</feature>
<dbReference type="CDD" id="cd12148">
    <property type="entry name" value="fungal_TF_MHR"/>
    <property type="match status" value="1"/>
</dbReference>
<dbReference type="Pfam" id="PF04082">
    <property type="entry name" value="Fungal_trans"/>
    <property type="match status" value="1"/>
</dbReference>
<dbReference type="SUPFAM" id="SSF57701">
    <property type="entry name" value="Zn2/Cys6 DNA-binding domain"/>
    <property type="match status" value="1"/>
</dbReference>
<feature type="region of interest" description="Disordered" evidence="3">
    <location>
        <begin position="86"/>
        <end position="183"/>
    </location>
</feature>
<dbReference type="GO" id="GO:0008270">
    <property type="term" value="F:zinc ion binding"/>
    <property type="evidence" value="ECO:0007669"/>
    <property type="project" value="InterPro"/>
</dbReference>
<dbReference type="InterPro" id="IPR001138">
    <property type="entry name" value="Zn2Cys6_DnaBD"/>
</dbReference>
<evidence type="ECO:0000259" key="4">
    <source>
        <dbReference type="PROSITE" id="PS50048"/>
    </source>
</evidence>
<keyword evidence="1" id="KW-0479">Metal-binding</keyword>
<dbReference type="InterPro" id="IPR036864">
    <property type="entry name" value="Zn2-C6_fun-type_DNA-bd_sf"/>
</dbReference>
<feature type="region of interest" description="Disordered" evidence="3">
    <location>
        <begin position="1"/>
        <end position="57"/>
    </location>
</feature>
<reference evidence="5" key="1">
    <citation type="submission" date="2020-03" db="EMBL/GenBank/DDBJ databases">
        <title>Site-based positive gene gene selection in Geosmithia morbida across the United States reveals a broad range of putative effectors and factors for local host and environmental adapation.</title>
        <authorList>
            <person name="Onufrak A."/>
            <person name="Murdoch R.W."/>
            <person name="Gazis R."/>
            <person name="Huff M."/>
            <person name="Staton M."/>
            <person name="Klingeman W."/>
            <person name="Hadziabdic D."/>
        </authorList>
    </citation>
    <scope>NUCLEOTIDE SEQUENCE</scope>
    <source>
        <strain evidence="5">1262</strain>
    </source>
</reference>
<dbReference type="PANTHER" id="PTHR31668">
    <property type="entry name" value="GLUCOSE TRANSPORT TRANSCRIPTION REGULATOR RGT1-RELATED-RELATED"/>
    <property type="match status" value="1"/>
</dbReference>
<evidence type="ECO:0000256" key="3">
    <source>
        <dbReference type="SAM" id="MobiDB-lite"/>
    </source>
</evidence>
<dbReference type="EMBL" id="JAANYQ010000023">
    <property type="protein sequence ID" value="KAF4119546.1"/>
    <property type="molecule type" value="Genomic_DNA"/>
</dbReference>
<organism evidence="5 6">
    <name type="scientific">Geosmithia morbida</name>
    <dbReference type="NCBI Taxonomy" id="1094350"/>
    <lineage>
        <taxon>Eukaryota</taxon>
        <taxon>Fungi</taxon>
        <taxon>Dikarya</taxon>
        <taxon>Ascomycota</taxon>
        <taxon>Pezizomycotina</taxon>
        <taxon>Sordariomycetes</taxon>
        <taxon>Hypocreomycetidae</taxon>
        <taxon>Hypocreales</taxon>
        <taxon>Bionectriaceae</taxon>
        <taxon>Geosmithia</taxon>
    </lineage>
</organism>
<dbReference type="Proteomes" id="UP000749293">
    <property type="component" value="Unassembled WGS sequence"/>
</dbReference>
<keyword evidence="6" id="KW-1185">Reference proteome</keyword>
<dbReference type="AlphaFoldDB" id="A0A9P4YQ33"/>
<dbReference type="GO" id="GO:0006351">
    <property type="term" value="P:DNA-templated transcription"/>
    <property type="evidence" value="ECO:0007669"/>
    <property type="project" value="InterPro"/>
</dbReference>
<accession>A0A9P4YQ33</accession>
<dbReference type="OrthoDB" id="2264294at2759"/>
<evidence type="ECO:0000256" key="1">
    <source>
        <dbReference type="ARBA" id="ARBA00022723"/>
    </source>
</evidence>
<dbReference type="GeneID" id="55970904"/>
<dbReference type="Pfam" id="PF00172">
    <property type="entry name" value="Zn_clus"/>
    <property type="match status" value="1"/>
</dbReference>
<evidence type="ECO:0000256" key="2">
    <source>
        <dbReference type="ARBA" id="ARBA00023242"/>
    </source>
</evidence>
<dbReference type="SMART" id="SM00066">
    <property type="entry name" value="GAL4"/>
    <property type="match status" value="1"/>
</dbReference>
<dbReference type="PANTHER" id="PTHR31668:SF4">
    <property type="entry name" value="TRANSCRIPTIONAL ACTIVATOR PROTEIN DAL81"/>
    <property type="match status" value="1"/>
</dbReference>
<dbReference type="SMART" id="SM00906">
    <property type="entry name" value="Fungal_trans"/>
    <property type="match status" value="1"/>
</dbReference>
<gene>
    <name evidence="5" type="ORF">GMORB2_4676</name>
</gene>
<evidence type="ECO:0000313" key="5">
    <source>
        <dbReference type="EMBL" id="KAF4119546.1"/>
    </source>
</evidence>
<dbReference type="PROSITE" id="PS50048">
    <property type="entry name" value="ZN2_CY6_FUNGAL_2"/>
    <property type="match status" value="1"/>
</dbReference>
<protein>
    <submittedName>
        <fullName evidence="5">Fungal trans</fullName>
    </submittedName>
</protein>
<dbReference type="GO" id="GO:0001080">
    <property type="term" value="P:nitrogen catabolite activation of transcription from RNA polymerase II promoter"/>
    <property type="evidence" value="ECO:0007669"/>
    <property type="project" value="TreeGrafter"/>
</dbReference>
<feature type="compositionally biased region" description="Basic and acidic residues" evidence="3">
    <location>
        <begin position="115"/>
        <end position="124"/>
    </location>
</feature>
<keyword evidence="2" id="KW-0539">Nucleus</keyword>
<name>A0A9P4YQ33_9HYPO</name>
<dbReference type="PROSITE" id="PS00463">
    <property type="entry name" value="ZN2_CY6_FUNGAL_1"/>
    <property type="match status" value="1"/>
</dbReference>
<proteinExistence type="predicted"/>
<dbReference type="GO" id="GO:0000981">
    <property type="term" value="F:DNA-binding transcription factor activity, RNA polymerase II-specific"/>
    <property type="evidence" value="ECO:0007669"/>
    <property type="project" value="InterPro"/>
</dbReference>
<sequence>MPSPPGPGLIDGGGGGDFAMLGVGPNLNTIAPRQPPGTTTGPPQSQSQSQSRSRPCDTCRLRKTRCVRDEGQLRCVLCTFHNQPCTFLRGPTPRRRQNRDRERVDGQRPGQDDDQPSHGDRHPSLESAVNAGSPPNRQGAATIYHGHAGANDVQVTSPEDRSSRSSSQTQHQTVPPSQNYFEAPRPRILSNTLGLDLGTHAQYVGRTDCRDPILLDLHRPEPPASPGRTPSSFARRLDDRTSFIVHADETAASEARRIADLDAIEATVQPLGRTLVDLYFRIVHPSFPILHKDVFISKHRVSYRHFAPSLLAAVYLLALDWQLYDSSLAGREIETIPDPASLEELAEITIAQDMRRPKLSTLEAGLLLLQRNGRIVESGAHTDQASSRLFTAQLVAMAQDLGIHVNCSSWSIPEWEIGLRRRLAWALYMQDRWGACVHGRPFLIRDVDWDVEPCTASDYPELQGVAGTDSAITTGWELFLRHIELAQLLSEVIDGFYSMTATRAGGTLDQMGIVAAVEMAKPLVFRLREWHSNLPKHLRLENTSFRELCANGALHLAHASVEITLYRALIRAMTPDTPEPLHEALRSTAISKVQAAIDLLTKLRPEHTAAFWGSASAYQAAGIGSLAGLLWATADSADEMAWCAARIEDLRWALRVRGTAVPFAREALRLLERDPGGLAMVKARTSPV</sequence>
<dbReference type="GO" id="GO:0005634">
    <property type="term" value="C:nucleus"/>
    <property type="evidence" value="ECO:0007669"/>
    <property type="project" value="TreeGrafter"/>
</dbReference>
<dbReference type="RefSeq" id="XP_035318198.1">
    <property type="nucleotide sequence ID" value="XM_035466650.1"/>
</dbReference>
<dbReference type="CDD" id="cd00067">
    <property type="entry name" value="GAL4"/>
    <property type="match status" value="1"/>
</dbReference>
<dbReference type="InterPro" id="IPR050797">
    <property type="entry name" value="Carb_Metab_Trans_Reg"/>
</dbReference>